<proteinExistence type="predicted"/>
<evidence type="ECO:0000313" key="1">
    <source>
        <dbReference type="EMBL" id="GBN22614.1"/>
    </source>
</evidence>
<dbReference type="OrthoDB" id="6771493at2759"/>
<dbReference type="Proteomes" id="UP000499080">
    <property type="component" value="Unassembled WGS sequence"/>
</dbReference>
<protein>
    <submittedName>
        <fullName evidence="1">Uncharacterized protein</fullName>
    </submittedName>
</protein>
<organism evidence="1 2">
    <name type="scientific">Araneus ventricosus</name>
    <name type="common">Orbweaver spider</name>
    <name type="synonym">Epeira ventricosa</name>
    <dbReference type="NCBI Taxonomy" id="182803"/>
    <lineage>
        <taxon>Eukaryota</taxon>
        <taxon>Metazoa</taxon>
        <taxon>Ecdysozoa</taxon>
        <taxon>Arthropoda</taxon>
        <taxon>Chelicerata</taxon>
        <taxon>Arachnida</taxon>
        <taxon>Araneae</taxon>
        <taxon>Araneomorphae</taxon>
        <taxon>Entelegynae</taxon>
        <taxon>Araneoidea</taxon>
        <taxon>Araneidae</taxon>
        <taxon>Araneus</taxon>
    </lineage>
</organism>
<comment type="caution">
    <text evidence="1">The sequence shown here is derived from an EMBL/GenBank/DDBJ whole genome shotgun (WGS) entry which is preliminary data.</text>
</comment>
<name>A0A4Y2M7Y5_ARAVE</name>
<gene>
    <name evidence="1" type="ORF">AVEN_136785_1</name>
</gene>
<reference evidence="1 2" key="1">
    <citation type="journal article" date="2019" name="Sci. Rep.">
        <title>Orb-weaving spider Araneus ventricosus genome elucidates the spidroin gene catalogue.</title>
        <authorList>
            <person name="Kono N."/>
            <person name="Nakamura H."/>
            <person name="Ohtoshi R."/>
            <person name="Moran D.A.P."/>
            <person name="Shinohara A."/>
            <person name="Yoshida Y."/>
            <person name="Fujiwara M."/>
            <person name="Mori M."/>
            <person name="Tomita M."/>
            <person name="Arakawa K."/>
        </authorList>
    </citation>
    <scope>NUCLEOTIDE SEQUENCE [LARGE SCALE GENOMIC DNA]</scope>
</reference>
<dbReference type="EMBL" id="BGPR01006884">
    <property type="protein sequence ID" value="GBN22614.1"/>
    <property type="molecule type" value="Genomic_DNA"/>
</dbReference>
<keyword evidence="2" id="KW-1185">Reference proteome</keyword>
<accession>A0A4Y2M7Y5</accession>
<sequence length="101" mass="11715">MSYLVKTSEGSELRGNRIHLRPDQYSNNSPKICHKQIATERPDDMNKIDGETVECTQQQEQIESPAKRTVLETLPNGVSTPRRENCIIRRPSRFQDYLRTL</sequence>
<dbReference type="AlphaFoldDB" id="A0A4Y2M7Y5"/>
<evidence type="ECO:0000313" key="2">
    <source>
        <dbReference type="Proteomes" id="UP000499080"/>
    </source>
</evidence>